<reference evidence="2 3" key="1">
    <citation type="journal article" date="2020" name="G3 (Bethesda)">
        <title>Improved Reference Genome for Cyclotella cryptica CCMP332, a Model for Cell Wall Morphogenesis, Salinity Adaptation, and Lipid Production in Diatoms (Bacillariophyta).</title>
        <authorList>
            <person name="Roberts W.R."/>
            <person name="Downey K.M."/>
            <person name="Ruck E.C."/>
            <person name="Traller J.C."/>
            <person name="Alverson A.J."/>
        </authorList>
    </citation>
    <scope>NUCLEOTIDE SEQUENCE [LARGE SCALE GENOMIC DNA]</scope>
    <source>
        <strain evidence="2 3">CCMP332</strain>
    </source>
</reference>
<dbReference type="Pfam" id="PF05458">
    <property type="entry name" value="Siva"/>
    <property type="match status" value="1"/>
</dbReference>
<evidence type="ECO:0000313" key="2">
    <source>
        <dbReference type="EMBL" id="KAL3805365.1"/>
    </source>
</evidence>
<evidence type="ECO:0000256" key="1">
    <source>
        <dbReference type="SAM" id="MobiDB-lite"/>
    </source>
</evidence>
<name>A0ABD3RAP0_9STRA</name>
<feature type="region of interest" description="Disordered" evidence="1">
    <location>
        <begin position="230"/>
        <end position="250"/>
    </location>
</feature>
<dbReference type="InterPro" id="IPR022773">
    <property type="entry name" value="Siva"/>
</dbReference>
<feature type="region of interest" description="Disordered" evidence="1">
    <location>
        <begin position="1"/>
        <end position="27"/>
    </location>
</feature>
<sequence length="371" mass="40513">MATFTPLRKRNRPPSPSDYSMEDFSDGATDGASECHYGLESAKQLQLPPRELKAFDSSLTMVNLPMAGIAAVSPFFDKGFVSHPSTFNFDDAEYRANNNTLMLSQSSTASSLTFASNNATDSSSFRMDFESIPGNNCQQQPLSGAIFDSGICFITDSNHDTHSSVSMESPMRGCSMNLEPVRKKARLDAFGGSPTVALSIDGVRDTQDGGRPVGQQCCCHVCGRTASESEQNKPAEAGKQMSGHSQNLMSAKPKAPKFHTLLSYFPKSGGSKKTSQSFNPFSDSTCSHPSKIMTSARQKEVSIPITCRYCDKPTCFTCTRPCERCSHNYCTFCSKVDYGGLDEKIFCFDCCDDVERERLCGMPGDVDMMDL</sequence>
<evidence type="ECO:0000313" key="3">
    <source>
        <dbReference type="Proteomes" id="UP001516023"/>
    </source>
</evidence>
<protein>
    <submittedName>
        <fullName evidence="2">Uncharacterized protein</fullName>
    </submittedName>
</protein>
<dbReference type="PANTHER" id="PTHR14365">
    <property type="entry name" value="APOPTOSIS REGULATORY PROTEIN SIVA"/>
    <property type="match status" value="1"/>
</dbReference>
<dbReference type="AlphaFoldDB" id="A0ABD3RAP0"/>
<keyword evidence="3" id="KW-1185">Reference proteome</keyword>
<comment type="caution">
    <text evidence="2">The sequence shown here is derived from an EMBL/GenBank/DDBJ whole genome shotgun (WGS) entry which is preliminary data.</text>
</comment>
<dbReference type="PANTHER" id="PTHR14365:SF1">
    <property type="entry name" value="APOPTOSIS REGULATORY PROTEIN SIVA"/>
    <property type="match status" value="1"/>
</dbReference>
<organism evidence="2 3">
    <name type="scientific">Cyclotella cryptica</name>
    <dbReference type="NCBI Taxonomy" id="29204"/>
    <lineage>
        <taxon>Eukaryota</taxon>
        <taxon>Sar</taxon>
        <taxon>Stramenopiles</taxon>
        <taxon>Ochrophyta</taxon>
        <taxon>Bacillariophyta</taxon>
        <taxon>Coscinodiscophyceae</taxon>
        <taxon>Thalassiosirophycidae</taxon>
        <taxon>Stephanodiscales</taxon>
        <taxon>Stephanodiscaceae</taxon>
        <taxon>Cyclotella</taxon>
    </lineage>
</organism>
<dbReference type="EMBL" id="JABMIG020000003">
    <property type="protein sequence ID" value="KAL3805365.1"/>
    <property type="molecule type" value="Genomic_DNA"/>
</dbReference>
<proteinExistence type="predicted"/>
<dbReference type="Proteomes" id="UP001516023">
    <property type="component" value="Unassembled WGS sequence"/>
</dbReference>
<gene>
    <name evidence="2" type="ORF">HJC23_009072</name>
</gene>
<accession>A0ABD3RAP0</accession>